<dbReference type="Pfam" id="PF02244">
    <property type="entry name" value="Propep_M14"/>
    <property type="match status" value="1"/>
</dbReference>
<evidence type="ECO:0000256" key="5">
    <source>
        <dbReference type="ARBA" id="ARBA00022723"/>
    </source>
</evidence>
<dbReference type="Pfam" id="PF00246">
    <property type="entry name" value="Peptidase_M14"/>
    <property type="match status" value="1"/>
</dbReference>
<evidence type="ECO:0000256" key="8">
    <source>
        <dbReference type="ARBA" id="ARBA00022833"/>
    </source>
</evidence>
<dbReference type="FunFam" id="3.40.630.10:FF:000084">
    <property type="entry name" value="Carboxypeptidase B2"/>
    <property type="match status" value="1"/>
</dbReference>
<dbReference type="AlphaFoldDB" id="A0AAD4QW03"/>
<evidence type="ECO:0000256" key="10">
    <source>
        <dbReference type="ARBA" id="ARBA00023157"/>
    </source>
</evidence>
<evidence type="ECO:0000256" key="9">
    <source>
        <dbReference type="ARBA" id="ARBA00023049"/>
    </source>
</evidence>
<sequence length="444" mass="49981">MLRGSYLRLISLTILLIALPEEFAARDYEGYQLLEVIPKTESDVRTIANLPNALGEHLDFWKESRAIDQPTEIFLSPESKSRVVKYLKDNSIAEYRTKIENVGEIVQADALDTPRPPPSAARDEQVRPFDINSFDFNEYHSHAEINDYLKFVATNKSKFVDIKSMGISHEGRQMSYLKIGYPSNEPKNAFFVDAGIHAREWITPAVALHFINELVTNPELTVLLENIDVYVLPSVNPDGYEYSRNSERLWRKSRSGPRGAEGCYGVDPNRNFDFYWGYSGVSHDPCSEIYCGPEALSESECQHLTDFLLQHNDTIKAYVTLHSYGNLIIHPWGHKSNAVPDDVNDIIRVGTQMARVIREAGGPEFTVGTGPDILYEVSGSSQDFAKHVGIKYAYTMELTNTPTGFILPKSRIAHTAGHILPALFVVAEEVRNTDADNTHENIIN</sequence>
<dbReference type="SUPFAM" id="SSF53187">
    <property type="entry name" value="Zn-dependent exopeptidases"/>
    <property type="match status" value="1"/>
</dbReference>
<dbReference type="CDD" id="cd03860">
    <property type="entry name" value="M14_CP_A-B_like"/>
    <property type="match status" value="1"/>
</dbReference>
<feature type="active site" description="Proton donor/acceptor" evidence="11">
    <location>
        <position position="397"/>
    </location>
</feature>
<evidence type="ECO:0000259" key="13">
    <source>
        <dbReference type="PROSITE" id="PS52035"/>
    </source>
</evidence>
<dbReference type="PRINTS" id="PR00765">
    <property type="entry name" value="CRBOXYPTASEA"/>
</dbReference>
<evidence type="ECO:0000256" key="1">
    <source>
        <dbReference type="ARBA" id="ARBA00001947"/>
    </source>
</evidence>
<dbReference type="InterPro" id="IPR003146">
    <property type="entry name" value="M14A_act_pep"/>
</dbReference>
<dbReference type="Gene3D" id="3.30.70.340">
    <property type="entry name" value="Metallocarboxypeptidase-like"/>
    <property type="match status" value="1"/>
</dbReference>
<dbReference type="Proteomes" id="UP001201812">
    <property type="component" value="Unassembled WGS sequence"/>
</dbReference>
<dbReference type="PANTHER" id="PTHR11705:SF91">
    <property type="entry name" value="FI01817P-RELATED"/>
    <property type="match status" value="1"/>
</dbReference>
<dbReference type="InterPro" id="IPR036990">
    <property type="entry name" value="M14A-like_propep"/>
</dbReference>
<evidence type="ECO:0000313" key="15">
    <source>
        <dbReference type="Proteomes" id="UP001201812"/>
    </source>
</evidence>
<evidence type="ECO:0000256" key="3">
    <source>
        <dbReference type="ARBA" id="ARBA00022645"/>
    </source>
</evidence>
<dbReference type="GO" id="GO:0008270">
    <property type="term" value="F:zinc ion binding"/>
    <property type="evidence" value="ECO:0007669"/>
    <property type="project" value="InterPro"/>
</dbReference>
<feature type="chain" id="PRO_5042264746" evidence="12">
    <location>
        <begin position="25"/>
        <end position="444"/>
    </location>
</feature>
<evidence type="ECO:0000256" key="2">
    <source>
        <dbReference type="ARBA" id="ARBA00005988"/>
    </source>
</evidence>
<dbReference type="PROSITE" id="PS52035">
    <property type="entry name" value="PEPTIDASE_M14"/>
    <property type="match status" value="1"/>
</dbReference>
<keyword evidence="5" id="KW-0479">Metal-binding</keyword>
<gene>
    <name evidence="14" type="ORF">DdX_17217</name>
</gene>
<keyword evidence="3 14" id="KW-0121">Carboxypeptidase</keyword>
<dbReference type="InterPro" id="IPR000834">
    <property type="entry name" value="Peptidase_M14"/>
</dbReference>
<reference evidence="14" key="1">
    <citation type="submission" date="2022-01" db="EMBL/GenBank/DDBJ databases">
        <title>Genome Sequence Resource for Two Populations of Ditylenchus destructor, the Migratory Endoparasitic Phytonematode.</title>
        <authorList>
            <person name="Zhang H."/>
            <person name="Lin R."/>
            <person name="Xie B."/>
        </authorList>
    </citation>
    <scope>NUCLEOTIDE SEQUENCE</scope>
    <source>
        <strain evidence="14">BazhouSP</strain>
    </source>
</reference>
<keyword evidence="4" id="KW-0645">Protease</keyword>
<dbReference type="PANTHER" id="PTHR11705">
    <property type="entry name" value="PROTEASE FAMILY M14 CARBOXYPEPTIDASE A,B"/>
    <property type="match status" value="1"/>
</dbReference>
<dbReference type="GO" id="GO:0006508">
    <property type="term" value="P:proteolysis"/>
    <property type="evidence" value="ECO:0007669"/>
    <property type="project" value="UniProtKB-KW"/>
</dbReference>
<feature type="signal peptide" evidence="12">
    <location>
        <begin position="1"/>
        <end position="24"/>
    </location>
</feature>
<dbReference type="SUPFAM" id="SSF54897">
    <property type="entry name" value="Protease propeptides/inhibitors"/>
    <property type="match status" value="1"/>
</dbReference>
<keyword evidence="7" id="KW-0378">Hydrolase</keyword>
<evidence type="ECO:0000256" key="7">
    <source>
        <dbReference type="ARBA" id="ARBA00022801"/>
    </source>
</evidence>
<keyword evidence="8" id="KW-0862">Zinc</keyword>
<dbReference type="Gene3D" id="3.40.630.10">
    <property type="entry name" value="Zn peptidases"/>
    <property type="match status" value="1"/>
</dbReference>
<comment type="caution">
    <text evidence="14">The sequence shown here is derived from an EMBL/GenBank/DDBJ whole genome shotgun (WGS) entry which is preliminary data.</text>
</comment>
<evidence type="ECO:0000256" key="4">
    <source>
        <dbReference type="ARBA" id="ARBA00022670"/>
    </source>
</evidence>
<organism evidence="14 15">
    <name type="scientific">Ditylenchus destructor</name>
    <dbReference type="NCBI Taxonomy" id="166010"/>
    <lineage>
        <taxon>Eukaryota</taxon>
        <taxon>Metazoa</taxon>
        <taxon>Ecdysozoa</taxon>
        <taxon>Nematoda</taxon>
        <taxon>Chromadorea</taxon>
        <taxon>Rhabditida</taxon>
        <taxon>Tylenchina</taxon>
        <taxon>Tylenchomorpha</taxon>
        <taxon>Sphaerularioidea</taxon>
        <taxon>Anguinidae</taxon>
        <taxon>Anguininae</taxon>
        <taxon>Ditylenchus</taxon>
    </lineage>
</organism>
<dbReference type="SMART" id="SM00631">
    <property type="entry name" value="Zn_pept"/>
    <property type="match status" value="1"/>
</dbReference>
<feature type="domain" description="Peptidase M14" evidence="13">
    <location>
        <begin position="138"/>
        <end position="430"/>
    </location>
</feature>
<evidence type="ECO:0000256" key="12">
    <source>
        <dbReference type="SAM" id="SignalP"/>
    </source>
</evidence>
<keyword evidence="15" id="KW-1185">Reference proteome</keyword>
<comment type="cofactor">
    <cofactor evidence="1">
        <name>Zn(2+)</name>
        <dbReference type="ChEBI" id="CHEBI:29105"/>
    </cofactor>
</comment>
<protein>
    <submittedName>
        <fullName evidence="14">Zinc carboxypeptidase domain-containing protein</fullName>
    </submittedName>
</protein>
<keyword evidence="10" id="KW-1015">Disulfide bond</keyword>
<dbReference type="GO" id="GO:0004181">
    <property type="term" value="F:metallocarboxypeptidase activity"/>
    <property type="evidence" value="ECO:0007669"/>
    <property type="project" value="InterPro"/>
</dbReference>
<keyword evidence="9" id="KW-0482">Metalloprotease</keyword>
<name>A0AAD4QW03_9BILA</name>
<dbReference type="GO" id="GO:0005615">
    <property type="term" value="C:extracellular space"/>
    <property type="evidence" value="ECO:0007669"/>
    <property type="project" value="TreeGrafter"/>
</dbReference>
<evidence type="ECO:0000256" key="11">
    <source>
        <dbReference type="PROSITE-ProRule" id="PRU01379"/>
    </source>
</evidence>
<dbReference type="EMBL" id="JAKKPZ010000173">
    <property type="protein sequence ID" value="KAI1699618.1"/>
    <property type="molecule type" value="Genomic_DNA"/>
</dbReference>
<keyword evidence="6 12" id="KW-0732">Signal</keyword>
<proteinExistence type="inferred from homology"/>
<comment type="similarity">
    <text evidence="2 11">Belongs to the peptidase M14 family.</text>
</comment>
<accession>A0AAD4QW03</accession>
<evidence type="ECO:0000313" key="14">
    <source>
        <dbReference type="EMBL" id="KAI1699618.1"/>
    </source>
</evidence>
<evidence type="ECO:0000256" key="6">
    <source>
        <dbReference type="ARBA" id="ARBA00022729"/>
    </source>
</evidence>